<dbReference type="RefSeq" id="WP_270076043.1">
    <property type="nucleotide sequence ID" value="NZ_CP115174.1"/>
</dbReference>
<keyword evidence="2" id="KW-0812">Transmembrane</keyword>
<dbReference type="InterPro" id="IPR010131">
    <property type="entry name" value="MdtP/NodT-like"/>
</dbReference>
<comment type="subcellular location">
    <subcellularLocation>
        <location evidence="2">Cell membrane</location>
        <topology evidence="2">Lipid-anchor</topology>
    </subcellularLocation>
</comment>
<reference evidence="3 4" key="1">
    <citation type="submission" date="2022-12" db="EMBL/GenBank/DDBJ databases">
        <title>Sphingomonas abieness sp. nov., an endophytic bacterium isolated from Abies koreana.</title>
        <authorList>
            <person name="Jiang L."/>
            <person name="Lee J."/>
        </authorList>
    </citation>
    <scope>NUCLEOTIDE SEQUENCE [LARGE SCALE GENOMIC DNA]</scope>
    <source>
        <strain evidence="4">PAMB 00755</strain>
    </source>
</reference>
<dbReference type="PANTHER" id="PTHR30203">
    <property type="entry name" value="OUTER MEMBRANE CATION EFFLUX PROTEIN"/>
    <property type="match status" value="1"/>
</dbReference>
<dbReference type="PANTHER" id="PTHR30203:SF33">
    <property type="entry name" value="BLR4455 PROTEIN"/>
    <property type="match status" value="1"/>
</dbReference>
<protein>
    <submittedName>
        <fullName evidence="3">Efflux transporter outer membrane subunit</fullName>
    </submittedName>
</protein>
<keyword evidence="2" id="KW-1134">Transmembrane beta strand</keyword>
<dbReference type="EMBL" id="CP115174">
    <property type="protein sequence ID" value="WBO21394.1"/>
    <property type="molecule type" value="Genomic_DNA"/>
</dbReference>
<evidence type="ECO:0000256" key="2">
    <source>
        <dbReference type="RuleBase" id="RU362097"/>
    </source>
</evidence>
<dbReference type="PROSITE" id="PS51257">
    <property type="entry name" value="PROKAR_LIPOPROTEIN"/>
    <property type="match status" value="1"/>
</dbReference>
<dbReference type="Gene3D" id="1.20.1600.10">
    <property type="entry name" value="Outer membrane efflux proteins (OEP)"/>
    <property type="match status" value="1"/>
</dbReference>
<evidence type="ECO:0000313" key="3">
    <source>
        <dbReference type="EMBL" id="WBO21394.1"/>
    </source>
</evidence>
<gene>
    <name evidence="3" type="ORF">PBT88_14525</name>
</gene>
<keyword evidence="2" id="KW-0472">Membrane</keyword>
<dbReference type="SUPFAM" id="SSF56954">
    <property type="entry name" value="Outer membrane efflux proteins (OEP)"/>
    <property type="match status" value="1"/>
</dbReference>
<dbReference type="Proteomes" id="UP001210865">
    <property type="component" value="Chromosome"/>
</dbReference>
<comment type="similarity">
    <text evidence="1 2">Belongs to the outer membrane factor (OMF) (TC 1.B.17) family.</text>
</comment>
<evidence type="ECO:0000256" key="1">
    <source>
        <dbReference type="ARBA" id="ARBA00007613"/>
    </source>
</evidence>
<dbReference type="NCBIfam" id="TIGR01845">
    <property type="entry name" value="outer_NodT"/>
    <property type="match status" value="1"/>
</dbReference>
<keyword evidence="2" id="KW-0449">Lipoprotein</keyword>
<keyword evidence="4" id="KW-1185">Reference proteome</keyword>
<proteinExistence type="inferred from homology"/>
<organism evidence="3 4">
    <name type="scientific">Sphingomonas abietis</name>
    <dbReference type="NCBI Taxonomy" id="3012344"/>
    <lineage>
        <taxon>Bacteria</taxon>
        <taxon>Pseudomonadati</taxon>
        <taxon>Pseudomonadota</taxon>
        <taxon>Alphaproteobacteria</taxon>
        <taxon>Sphingomonadales</taxon>
        <taxon>Sphingomonadaceae</taxon>
        <taxon>Sphingomonas</taxon>
    </lineage>
</organism>
<sequence length="486" mass="49814">MTRPDLTRPSIKGLCLLGLFGAVTGCSVGPQHPTTPLSLAPAVPSFTIAPAAGPAQQFQAGGEPAADWWRQFGSPALDALVDRALAANNDLASADAALRQARQQAAAASGAALPQVDAGYQAQRIRSSRTLSNPLQDPDDYLYTLHTAQVTVAYPLDVFGGGRSRIKSARAAGEVAADKFEAARLTVISNLVLAVIQRASLGAQIEAAQSAIRDNRTMLDLLRKRQLIGDVGAADVASQQTALATAEGVLPTLQKQYDHEEGLIATLIGVAPGSALPAMPGLEELSLPASLPLSMPSAIVAHRPDVRAAEAQMRGAGADVGTAIAARLPSITLSGSFGGEAAAFASMFASGNPFWSLIGGVAQPIFHGGQLLHQQHAAEAALDGAKAGYRAAVLQAFGDVNDALSGLRTDAQALDAAARAMAAADQNLLFVHRQLELGSVGTLGLLNASAADAQAHSQQIQARTARLSDTVALIQAVGGGVSAIGR</sequence>
<dbReference type="Pfam" id="PF02321">
    <property type="entry name" value="OEP"/>
    <property type="match status" value="2"/>
</dbReference>
<dbReference type="Gene3D" id="2.20.200.10">
    <property type="entry name" value="Outer membrane efflux proteins (OEP)"/>
    <property type="match status" value="1"/>
</dbReference>
<dbReference type="InterPro" id="IPR003423">
    <property type="entry name" value="OMP_efflux"/>
</dbReference>
<keyword evidence="2" id="KW-0564">Palmitate</keyword>
<evidence type="ECO:0000313" key="4">
    <source>
        <dbReference type="Proteomes" id="UP001210865"/>
    </source>
</evidence>
<name>A0ABY7NIU0_9SPHN</name>
<accession>A0ABY7NIU0</accession>